<dbReference type="EMBL" id="LDAU01000195">
    <property type="protein sequence ID" value="KRX00106.1"/>
    <property type="molecule type" value="Genomic_DNA"/>
</dbReference>
<feature type="compositionally biased region" description="Basic and acidic residues" evidence="2">
    <location>
        <begin position="1"/>
        <end position="25"/>
    </location>
</feature>
<dbReference type="PANTHER" id="PTHR13369:SF0">
    <property type="entry name" value="GLUTATHIONE S-TRANSFERASE C-TERMINAL DOMAIN-CONTAINING PROTEIN"/>
    <property type="match status" value="1"/>
</dbReference>
<dbReference type="GO" id="GO:0005737">
    <property type="term" value="C:cytoplasm"/>
    <property type="evidence" value="ECO:0007669"/>
    <property type="project" value="TreeGrafter"/>
</dbReference>
<evidence type="ECO:0000313" key="4">
    <source>
        <dbReference type="EMBL" id="KRX00106.1"/>
    </source>
</evidence>
<evidence type="ECO:0000313" key="5">
    <source>
        <dbReference type="Proteomes" id="UP000054937"/>
    </source>
</evidence>
<evidence type="ECO:0000256" key="2">
    <source>
        <dbReference type="SAM" id="MobiDB-lite"/>
    </source>
</evidence>
<reference evidence="4 5" key="1">
    <citation type="journal article" date="2015" name="Sci. Rep.">
        <title>Genome of the facultative scuticociliatosis pathogen Pseudocohnilembus persalinus provides insight into its virulence through horizontal gene transfer.</title>
        <authorList>
            <person name="Xiong J."/>
            <person name="Wang G."/>
            <person name="Cheng J."/>
            <person name="Tian M."/>
            <person name="Pan X."/>
            <person name="Warren A."/>
            <person name="Jiang C."/>
            <person name="Yuan D."/>
            <person name="Miao W."/>
        </authorList>
    </citation>
    <scope>NUCLEOTIDE SEQUENCE [LARGE SCALE GENOMIC DNA]</scope>
    <source>
        <strain evidence="4">36N120E</strain>
    </source>
</reference>
<feature type="compositionally biased region" description="Polar residues" evidence="2">
    <location>
        <begin position="26"/>
        <end position="45"/>
    </location>
</feature>
<dbReference type="OrthoDB" id="371224at2759"/>
<sequence>MQSKQENLKEQEKNQKSTNLKDKEINLSTYKQQDGNIYSSKNKQQVGIEKGKKKNPVPEDQQTKKYEVEQKGLDKRAFQIFLEENKENEKSLEERRKEREIEKQKQREEKLEQLKNLKKQKNEGKQKEDEDVIYEQENENFTKDKVQDDFRQSIFIKRFTKKSLRKKLKDIRNNPENEKIMQEFMKTTLFNEKAAKLLSKCDFPDDEGIKMIKNISSYYISRYNAIANVQEINDQVRAMKKQEFVKLRRIGEDFAEPIKWQHLPKYVIPAMVNYTLYHQIKNKKDWANVAQKVKFLKRKHRQIEFFISLVKEMVEKRKKEGRPIKKIVDFGGGKGDLAITIGYFFPEIEVTVLDIKIETLTMARYRIRQLGASNMSTVLGDIREYEGDFDMAIGLHACGGLTDIILQKCSQQKEMPAILVCTCCFGKMKYFTDVIQYPKNFDYIPKELYFKISNLAESDSITEITNNLYELDEDIQKIMEQSDFYKQLEINKEICEKELKIQEVNQLPGFAREFINNDRINHFIQQNKDKFHGNDVPYILKIPSKYTLRNQFIVLE</sequence>
<feature type="region of interest" description="Disordered" evidence="2">
    <location>
        <begin position="84"/>
        <end position="108"/>
    </location>
</feature>
<dbReference type="Gene3D" id="3.40.50.150">
    <property type="entry name" value="Vaccinia Virus protein VP39"/>
    <property type="match status" value="1"/>
</dbReference>
<keyword evidence="1" id="KW-0175">Coiled coil</keyword>
<evidence type="ECO:0000259" key="3">
    <source>
        <dbReference type="Pfam" id="PF13679"/>
    </source>
</evidence>
<dbReference type="PANTHER" id="PTHR13369">
    <property type="match status" value="1"/>
</dbReference>
<dbReference type="Pfam" id="PF13679">
    <property type="entry name" value="Methyltransf_32"/>
    <property type="match status" value="1"/>
</dbReference>
<keyword evidence="5" id="KW-1185">Reference proteome</keyword>
<dbReference type="Proteomes" id="UP000054937">
    <property type="component" value="Unassembled WGS sequence"/>
</dbReference>
<dbReference type="InParanoid" id="A0A0V0QD24"/>
<feature type="region of interest" description="Disordered" evidence="2">
    <location>
        <begin position="1"/>
        <end position="70"/>
    </location>
</feature>
<proteinExistence type="predicted"/>
<feature type="compositionally biased region" description="Basic and acidic residues" evidence="2">
    <location>
        <begin position="61"/>
        <end position="70"/>
    </location>
</feature>
<feature type="domain" description="Methyltransferase" evidence="3">
    <location>
        <begin position="298"/>
        <end position="429"/>
    </location>
</feature>
<gene>
    <name evidence="4" type="ORF">PPERSA_07213</name>
</gene>
<evidence type="ECO:0000256" key="1">
    <source>
        <dbReference type="SAM" id="Coils"/>
    </source>
</evidence>
<name>A0A0V0QD24_PSEPJ</name>
<dbReference type="AlphaFoldDB" id="A0A0V0QD24"/>
<accession>A0A0V0QD24</accession>
<dbReference type="InterPro" id="IPR025714">
    <property type="entry name" value="Methyltranfer_dom"/>
</dbReference>
<protein>
    <recommendedName>
        <fullName evidence="3">Methyltransferase domain-containing protein</fullName>
    </recommendedName>
</protein>
<comment type="caution">
    <text evidence="4">The sequence shown here is derived from an EMBL/GenBank/DDBJ whole genome shotgun (WGS) entry which is preliminary data.</text>
</comment>
<dbReference type="SUPFAM" id="SSF53335">
    <property type="entry name" value="S-adenosyl-L-methionine-dependent methyltransferases"/>
    <property type="match status" value="1"/>
</dbReference>
<dbReference type="InterPro" id="IPR029063">
    <property type="entry name" value="SAM-dependent_MTases_sf"/>
</dbReference>
<organism evidence="4 5">
    <name type="scientific">Pseudocohnilembus persalinus</name>
    <name type="common">Ciliate</name>
    <dbReference type="NCBI Taxonomy" id="266149"/>
    <lineage>
        <taxon>Eukaryota</taxon>
        <taxon>Sar</taxon>
        <taxon>Alveolata</taxon>
        <taxon>Ciliophora</taxon>
        <taxon>Intramacronucleata</taxon>
        <taxon>Oligohymenophorea</taxon>
        <taxon>Scuticociliatia</taxon>
        <taxon>Philasterida</taxon>
        <taxon>Pseudocohnilembidae</taxon>
        <taxon>Pseudocohnilembus</taxon>
    </lineage>
</organism>
<feature type="coiled-coil region" evidence="1">
    <location>
        <begin position="461"/>
        <end position="505"/>
    </location>
</feature>